<dbReference type="PROSITE" id="PS50043">
    <property type="entry name" value="HTH_LUXR_2"/>
    <property type="match status" value="1"/>
</dbReference>
<dbReference type="AlphaFoldDB" id="A0A1R0KUX3"/>
<dbReference type="GO" id="GO:0000160">
    <property type="term" value="P:phosphorelay signal transduction system"/>
    <property type="evidence" value="ECO:0007669"/>
    <property type="project" value="InterPro"/>
</dbReference>
<dbReference type="GO" id="GO:0006355">
    <property type="term" value="P:regulation of DNA-templated transcription"/>
    <property type="evidence" value="ECO:0007669"/>
    <property type="project" value="InterPro"/>
</dbReference>
<keyword evidence="1 3" id="KW-0597">Phosphoprotein</keyword>
<dbReference type="Pfam" id="PF00196">
    <property type="entry name" value="GerE"/>
    <property type="match status" value="1"/>
</dbReference>
<dbReference type="InterPro" id="IPR000792">
    <property type="entry name" value="Tscrpt_reg_LuxR_C"/>
</dbReference>
<evidence type="ECO:0000313" key="7">
    <source>
        <dbReference type="Proteomes" id="UP000187486"/>
    </source>
</evidence>
<dbReference type="GO" id="GO:0003677">
    <property type="term" value="F:DNA binding"/>
    <property type="evidence" value="ECO:0007669"/>
    <property type="project" value="UniProtKB-KW"/>
</dbReference>
<gene>
    <name evidence="6" type="ORF">BS329_13755</name>
</gene>
<keyword evidence="7" id="KW-1185">Reference proteome</keyword>
<feature type="domain" description="Response regulatory" evidence="5">
    <location>
        <begin position="7"/>
        <end position="123"/>
    </location>
</feature>
<dbReference type="CDD" id="cd17535">
    <property type="entry name" value="REC_NarL-like"/>
    <property type="match status" value="1"/>
</dbReference>
<dbReference type="PANTHER" id="PTHR43214">
    <property type="entry name" value="TWO-COMPONENT RESPONSE REGULATOR"/>
    <property type="match status" value="1"/>
</dbReference>
<evidence type="ECO:0000256" key="3">
    <source>
        <dbReference type="PROSITE-ProRule" id="PRU00169"/>
    </source>
</evidence>
<dbReference type="PANTHER" id="PTHR43214:SF42">
    <property type="entry name" value="TRANSCRIPTIONAL REGULATORY PROTEIN DESR"/>
    <property type="match status" value="1"/>
</dbReference>
<accession>A0A1R0KUX3</accession>
<dbReference type="PROSITE" id="PS50110">
    <property type="entry name" value="RESPONSE_REGULATORY"/>
    <property type="match status" value="1"/>
</dbReference>
<evidence type="ECO:0000256" key="1">
    <source>
        <dbReference type="ARBA" id="ARBA00022553"/>
    </source>
</evidence>
<dbReference type="InterPro" id="IPR011006">
    <property type="entry name" value="CheY-like_superfamily"/>
</dbReference>
<dbReference type="EMBL" id="MQUQ01000006">
    <property type="protein sequence ID" value="OLZ52386.1"/>
    <property type="molecule type" value="Genomic_DNA"/>
</dbReference>
<keyword evidence="2" id="KW-0238">DNA-binding</keyword>
<dbReference type="Proteomes" id="UP000187486">
    <property type="component" value="Unassembled WGS sequence"/>
</dbReference>
<evidence type="ECO:0000313" key="6">
    <source>
        <dbReference type="EMBL" id="OLZ52386.1"/>
    </source>
</evidence>
<evidence type="ECO:0000256" key="2">
    <source>
        <dbReference type="ARBA" id="ARBA00023125"/>
    </source>
</evidence>
<evidence type="ECO:0000259" key="5">
    <source>
        <dbReference type="PROSITE" id="PS50110"/>
    </source>
</evidence>
<dbReference type="SMART" id="SM00421">
    <property type="entry name" value="HTH_LUXR"/>
    <property type="match status" value="1"/>
</dbReference>
<feature type="domain" description="HTH luxR-type" evidence="4">
    <location>
        <begin position="142"/>
        <end position="207"/>
    </location>
</feature>
<name>A0A1R0KUX3_9PSEU</name>
<dbReference type="Pfam" id="PF00072">
    <property type="entry name" value="Response_reg"/>
    <property type="match status" value="1"/>
</dbReference>
<reference evidence="6 7" key="1">
    <citation type="submission" date="2016-01" db="EMBL/GenBank/DDBJ databases">
        <title>Amycolatopsis coloradensis genome sequencing and assembly.</title>
        <authorList>
            <person name="Mayilraj S."/>
        </authorList>
    </citation>
    <scope>NUCLEOTIDE SEQUENCE [LARGE SCALE GENOMIC DNA]</scope>
    <source>
        <strain evidence="6 7">DSM 44225</strain>
    </source>
</reference>
<dbReference type="SUPFAM" id="SSF46894">
    <property type="entry name" value="C-terminal effector domain of the bipartite response regulators"/>
    <property type="match status" value="1"/>
</dbReference>
<evidence type="ECO:0008006" key="8">
    <source>
        <dbReference type="Google" id="ProtNLM"/>
    </source>
</evidence>
<evidence type="ECO:0000259" key="4">
    <source>
        <dbReference type="PROSITE" id="PS50043"/>
    </source>
</evidence>
<proteinExistence type="predicted"/>
<sequence>MSTEDIRIVIADDHTLLREALRDTLLVEEDMQVSGVAGDGEEVLAVAARAKPHIVLLDLEMPKHNPIRTVAGLRQITPAPRIIILTMHDGAASVHKLLNAGVSAYVSKNVSRQHLVSTIRSVRAGQAVIVATSGGLGDGTDPADRPISLSRRELEVLDLVAEALSNRQIATRLSITEGTVKRHLRNIFEKLDANSRIDAVRKAQGASLLPAYL</sequence>
<feature type="modified residue" description="4-aspartylphosphate" evidence="3">
    <location>
        <position position="58"/>
    </location>
</feature>
<dbReference type="STRING" id="76021.BS329_13755"/>
<dbReference type="InterPro" id="IPR001789">
    <property type="entry name" value="Sig_transdc_resp-reg_receiver"/>
</dbReference>
<organism evidence="6 7">
    <name type="scientific">Amycolatopsis coloradensis</name>
    <dbReference type="NCBI Taxonomy" id="76021"/>
    <lineage>
        <taxon>Bacteria</taxon>
        <taxon>Bacillati</taxon>
        <taxon>Actinomycetota</taxon>
        <taxon>Actinomycetes</taxon>
        <taxon>Pseudonocardiales</taxon>
        <taxon>Pseudonocardiaceae</taxon>
        <taxon>Amycolatopsis</taxon>
    </lineage>
</organism>
<dbReference type="RefSeq" id="WP_076160407.1">
    <property type="nucleotide sequence ID" value="NZ_JBEZVB010000020.1"/>
</dbReference>
<dbReference type="OrthoDB" id="9808843at2"/>
<dbReference type="InterPro" id="IPR039420">
    <property type="entry name" value="WalR-like"/>
</dbReference>
<comment type="caution">
    <text evidence="6">The sequence shown here is derived from an EMBL/GenBank/DDBJ whole genome shotgun (WGS) entry which is preliminary data.</text>
</comment>
<protein>
    <recommendedName>
        <fullName evidence="8">DNA-binding response regulator</fullName>
    </recommendedName>
</protein>
<dbReference type="InterPro" id="IPR058245">
    <property type="entry name" value="NreC/VraR/RcsB-like_REC"/>
</dbReference>
<dbReference type="Gene3D" id="3.40.50.2300">
    <property type="match status" value="1"/>
</dbReference>
<dbReference type="CDD" id="cd06170">
    <property type="entry name" value="LuxR_C_like"/>
    <property type="match status" value="1"/>
</dbReference>
<dbReference type="PRINTS" id="PR00038">
    <property type="entry name" value="HTHLUXR"/>
</dbReference>
<dbReference type="SUPFAM" id="SSF52172">
    <property type="entry name" value="CheY-like"/>
    <property type="match status" value="1"/>
</dbReference>
<dbReference type="SMART" id="SM00448">
    <property type="entry name" value="REC"/>
    <property type="match status" value="1"/>
</dbReference>
<dbReference type="InterPro" id="IPR016032">
    <property type="entry name" value="Sig_transdc_resp-reg_C-effctor"/>
</dbReference>